<dbReference type="GO" id="GO:0003723">
    <property type="term" value="F:RNA binding"/>
    <property type="evidence" value="ECO:0007669"/>
    <property type="project" value="InterPro"/>
</dbReference>
<name>A0A4Q0SZC5_9BACT</name>
<protein>
    <submittedName>
        <fullName evidence="1">Ribonuclease</fullName>
    </submittedName>
</protein>
<gene>
    <name evidence="1" type="ORF">GRAN_3084</name>
</gene>
<dbReference type="Proteomes" id="UP000289437">
    <property type="component" value="Unassembled WGS sequence"/>
</dbReference>
<dbReference type="GO" id="GO:0033897">
    <property type="term" value="F:ribonuclease T2 activity"/>
    <property type="evidence" value="ECO:0007669"/>
    <property type="project" value="InterPro"/>
</dbReference>
<proteinExistence type="predicted"/>
<keyword evidence="2" id="KW-1185">Reference proteome</keyword>
<dbReference type="EMBL" id="RDSM01000002">
    <property type="protein sequence ID" value="RXH56227.1"/>
    <property type="molecule type" value="Genomic_DNA"/>
</dbReference>
<dbReference type="AlphaFoldDB" id="A0A4Q0SZC5"/>
<dbReference type="SUPFAM" id="SSF55895">
    <property type="entry name" value="Ribonuclease Rh-like"/>
    <property type="match status" value="1"/>
</dbReference>
<organism evidence="1 2">
    <name type="scientific">Granulicella sibirica</name>
    <dbReference type="NCBI Taxonomy" id="2479048"/>
    <lineage>
        <taxon>Bacteria</taxon>
        <taxon>Pseudomonadati</taxon>
        <taxon>Acidobacteriota</taxon>
        <taxon>Terriglobia</taxon>
        <taxon>Terriglobales</taxon>
        <taxon>Acidobacteriaceae</taxon>
        <taxon>Granulicella</taxon>
    </lineage>
</organism>
<accession>A0A4Q0SZC5</accession>
<evidence type="ECO:0000313" key="2">
    <source>
        <dbReference type="Proteomes" id="UP000289437"/>
    </source>
</evidence>
<reference evidence="1 2" key="1">
    <citation type="submission" date="2018-11" db="EMBL/GenBank/DDBJ databases">
        <authorList>
            <person name="Mardanov A.V."/>
            <person name="Ravin N.V."/>
            <person name="Dedysh S.N."/>
        </authorList>
    </citation>
    <scope>NUCLEOTIDE SEQUENCE [LARGE SCALE GENOMIC DNA]</scope>
    <source>
        <strain evidence="1 2">AF10</strain>
    </source>
</reference>
<evidence type="ECO:0000313" key="1">
    <source>
        <dbReference type="EMBL" id="RXH56227.1"/>
    </source>
</evidence>
<sequence>MARKAFQEVTIPSELARLDSEAMLPPADIIGAFIRANPSFPPESIALSCGNNRLTAIEICMSKTLQPIACESIRSCRAQQVKITPP</sequence>
<comment type="caution">
    <text evidence="1">The sequence shown here is derived from an EMBL/GenBank/DDBJ whole genome shotgun (WGS) entry which is preliminary data.</text>
</comment>
<dbReference type="Gene3D" id="3.90.730.10">
    <property type="entry name" value="Ribonuclease T2-like"/>
    <property type="match status" value="1"/>
</dbReference>
<dbReference type="InterPro" id="IPR036430">
    <property type="entry name" value="RNase_T2-like_sf"/>
</dbReference>
<reference evidence="2" key="2">
    <citation type="submission" date="2019-02" db="EMBL/GenBank/DDBJ databases">
        <title>Granulicella sibirica sp. nov., a psychrotolerant acidobacterium isolated from an organic soil layer in forested tundra, West Siberia.</title>
        <authorList>
            <person name="Oshkin I.Y."/>
            <person name="Kulichevskaya I.S."/>
            <person name="Rijpstra W.I.C."/>
            <person name="Sinninghe Damste J.S."/>
            <person name="Rakitin A.L."/>
            <person name="Ravin N.V."/>
            <person name="Dedysh S.N."/>
        </authorList>
    </citation>
    <scope>NUCLEOTIDE SEQUENCE [LARGE SCALE GENOMIC DNA]</scope>
    <source>
        <strain evidence="2">AF10</strain>
    </source>
</reference>